<dbReference type="Proteomes" id="UP001161389">
    <property type="component" value="Unassembled WGS sequence"/>
</dbReference>
<feature type="signal peptide" evidence="2">
    <location>
        <begin position="1"/>
        <end position="17"/>
    </location>
</feature>
<evidence type="ECO:0000313" key="4">
    <source>
        <dbReference type="Proteomes" id="UP001161389"/>
    </source>
</evidence>
<evidence type="ECO:0000313" key="3">
    <source>
        <dbReference type="EMBL" id="GLQ33354.1"/>
    </source>
</evidence>
<feature type="chain" id="PRO_5041444804" evidence="2">
    <location>
        <begin position="18"/>
        <end position="59"/>
    </location>
</feature>
<sequence length="59" mass="6391">MRLFSALMFVVLSLSMAGCKLQQVKGEVGGVEVEAQTQDNKKDKDSEFCPPGQAKKGKC</sequence>
<name>A0AA37SD76_9GAMM</name>
<keyword evidence="4" id="KW-1185">Reference proteome</keyword>
<dbReference type="RefSeq" id="WP_284383748.1">
    <property type="nucleotide sequence ID" value="NZ_BSNM01000026.1"/>
</dbReference>
<gene>
    <name evidence="3" type="ORF">GCM10007876_38340</name>
</gene>
<feature type="region of interest" description="Disordered" evidence="1">
    <location>
        <begin position="35"/>
        <end position="59"/>
    </location>
</feature>
<comment type="caution">
    <text evidence="3">The sequence shown here is derived from an EMBL/GenBank/DDBJ whole genome shotgun (WGS) entry which is preliminary data.</text>
</comment>
<reference evidence="3" key="1">
    <citation type="journal article" date="2014" name="Int. J. Syst. Evol. Microbiol.">
        <title>Complete genome sequence of Corynebacterium casei LMG S-19264T (=DSM 44701T), isolated from a smear-ripened cheese.</title>
        <authorList>
            <consortium name="US DOE Joint Genome Institute (JGI-PGF)"/>
            <person name="Walter F."/>
            <person name="Albersmeier A."/>
            <person name="Kalinowski J."/>
            <person name="Ruckert C."/>
        </authorList>
    </citation>
    <scope>NUCLEOTIDE SEQUENCE</scope>
    <source>
        <strain evidence="3">NBRC 110071</strain>
    </source>
</reference>
<organism evidence="3 4">
    <name type="scientific">Litoribrevibacter albus</name>
    <dbReference type="NCBI Taxonomy" id="1473156"/>
    <lineage>
        <taxon>Bacteria</taxon>
        <taxon>Pseudomonadati</taxon>
        <taxon>Pseudomonadota</taxon>
        <taxon>Gammaproteobacteria</taxon>
        <taxon>Oceanospirillales</taxon>
        <taxon>Oceanospirillaceae</taxon>
        <taxon>Litoribrevibacter</taxon>
    </lineage>
</organism>
<evidence type="ECO:0000256" key="2">
    <source>
        <dbReference type="SAM" id="SignalP"/>
    </source>
</evidence>
<accession>A0AA37SD76</accession>
<reference evidence="3" key="2">
    <citation type="submission" date="2023-01" db="EMBL/GenBank/DDBJ databases">
        <title>Draft genome sequence of Litoribrevibacter albus strain NBRC 110071.</title>
        <authorList>
            <person name="Sun Q."/>
            <person name="Mori K."/>
        </authorList>
    </citation>
    <scope>NUCLEOTIDE SEQUENCE</scope>
    <source>
        <strain evidence="3">NBRC 110071</strain>
    </source>
</reference>
<dbReference type="EMBL" id="BSNM01000026">
    <property type="protein sequence ID" value="GLQ33354.1"/>
    <property type="molecule type" value="Genomic_DNA"/>
</dbReference>
<proteinExistence type="predicted"/>
<dbReference type="PROSITE" id="PS51257">
    <property type="entry name" value="PROKAR_LIPOPROTEIN"/>
    <property type="match status" value="1"/>
</dbReference>
<keyword evidence="2" id="KW-0732">Signal</keyword>
<dbReference type="AlphaFoldDB" id="A0AA37SD76"/>
<protein>
    <submittedName>
        <fullName evidence="3">Uncharacterized protein</fullName>
    </submittedName>
</protein>
<evidence type="ECO:0000256" key="1">
    <source>
        <dbReference type="SAM" id="MobiDB-lite"/>
    </source>
</evidence>